<dbReference type="Proteomes" id="UP000327013">
    <property type="component" value="Chromosome 5"/>
</dbReference>
<gene>
    <name evidence="1" type="ORF">FH972_012714</name>
</gene>
<dbReference type="OrthoDB" id="942283at2759"/>
<name>A0A5N6R671_9ROSI</name>
<keyword evidence="2" id="KW-1185">Reference proteome</keyword>
<dbReference type="EMBL" id="CM017325">
    <property type="protein sequence ID" value="KAE8055903.1"/>
    <property type="molecule type" value="Genomic_DNA"/>
</dbReference>
<evidence type="ECO:0000313" key="2">
    <source>
        <dbReference type="Proteomes" id="UP000327013"/>
    </source>
</evidence>
<dbReference type="AlphaFoldDB" id="A0A5N6R671"/>
<dbReference type="PANTHER" id="PTHR38925">
    <property type="entry name" value="PROTEIN, PUTATIVE-RELATED"/>
    <property type="match status" value="1"/>
</dbReference>
<evidence type="ECO:0000313" key="1">
    <source>
        <dbReference type="EMBL" id="KAE8055903.1"/>
    </source>
</evidence>
<sequence length="114" mass="12567">MVLPMLALAKLNLLSQPRSLSPFVSSLVLPFLLKLSFSFPLVTRNCVGVVDASRLFFFQLGQIAFGSADQSAFGGGSRLERALRLVHRSRSHARRPQAPQIEDDSLHALSMFVL</sequence>
<protein>
    <submittedName>
        <fullName evidence="1">Uncharacterized protein</fullName>
    </submittedName>
</protein>
<proteinExistence type="predicted"/>
<organism evidence="1 2">
    <name type="scientific">Carpinus fangiana</name>
    <dbReference type="NCBI Taxonomy" id="176857"/>
    <lineage>
        <taxon>Eukaryota</taxon>
        <taxon>Viridiplantae</taxon>
        <taxon>Streptophyta</taxon>
        <taxon>Embryophyta</taxon>
        <taxon>Tracheophyta</taxon>
        <taxon>Spermatophyta</taxon>
        <taxon>Magnoliopsida</taxon>
        <taxon>eudicotyledons</taxon>
        <taxon>Gunneridae</taxon>
        <taxon>Pentapetalae</taxon>
        <taxon>rosids</taxon>
        <taxon>fabids</taxon>
        <taxon>Fagales</taxon>
        <taxon>Betulaceae</taxon>
        <taxon>Carpinus</taxon>
    </lineage>
</organism>
<accession>A0A5N6R671</accession>
<reference evidence="1 2" key="1">
    <citation type="submission" date="2019-06" db="EMBL/GenBank/DDBJ databases">
        <title>A chromosomal-level reference genome of Carpinus fangiana (Coryloideae, Betulaceae).</title>
        <authorList>
            <person name="Yang X."/>
            <person name="Wang Z."/>
            <person name="Zhang L."/>
            <person name="Hao G."/>
            <person name="Liu J."/>
            <person name="Yang Y."/>
        </authorList>
    </citation>
    <scope>NUCLEOTIDE SEQUENCE [LARGE SCALE GENOMIC DNA]</scope>
    <source>
        <strain evidence="1">Cfa_2016G</strain>
        <tissue evidence="1">Leaf</tissue>
    </source>
</reference>
<dbReference type="PANTHER" id="PTHR38925:SF1">
    <property type="entry name" value="PROTEIN, PUTATIVE-RELATED"/>
    <property type="match status" value="1"/>
</dbReference>